<organism evidence="2 3">
    <name type="scientific">Trichodelitschia bisporula</name>
    <dbReference type="NCBI Taxonomy" id="703511"/>
    <lineage>
        <taxon>Eukaryota</taxon>
        <taxon>Fungi</taxon>
        <taxon>Dikarya</taxon>
        <taxon>Ascomycota</taxon>
        <taxon>Pezizomycotina</taxon>
        <taxon>Dothideomycetes</taxon>
        <taxon>Dothideomycetes incertae sedis</taxon>
        <taxon>Phaeotrichales</taxon>
        <taxon>Phaeotrichaceae</taxon>
        <taxon>Trichodelitschia</taxon>
    </lineage>
</organism>
<dbReference type="OrthoDB" id="3798150at2759"/>
<protein>
    <submittedName>
        <fullName evidence="2">Uncharacterized protein</fullName>
    </submittedName>
</protein>
<dbReference type="AlphaFoldDB" id="A0A6G1I4I5"/>
<name>A0A6G1I4I5_9PEZI</name>
<feature type="region of interest" description="Disordered" evidence="1">
    <location>
        <begin position="271"/>
        <end position="304"/>
    </location>
</feature>
<evidence type="ECO:0000313" key="2">
    <source>
        <dbReference type="EMBL" id="KAF2403091.1"/>
    </source>
</evidence>
<reference evidence="2" key="1">
    <citation type="journal article" date="2020" name="Stud. Mycol.">
        <title>101 Dothideomycetes genomes: a test case for predicting lifestyles and emergence of pathogens.</title>
        <authorList>
            <person name="Haridas S."/>
            <person name="Albert R."/>
            <person name="Binder M."/>
            <person name="Bloem J."/>
            <person name="Labutti K."/>
            <person name="Salamov A."/>
            <person name="Andreopoulos B."/>
            <person name="Baker S."/>
            <person name="Barry K."/>
            <person name="Bills G."/>
            <person name="Bluhm B."/>
            <person name="Cannon C."/>
            <person name="Castanera R."/>
            <person name="Culley D."/>
            <person name="Daum C."/>
            <person name="Ezra D."/>
            <person name="Gonzalez J."/>
            <person name="Henrissat B."/>
            <person name="Kuo A."/>
            <person name="Liang C."/>
            <person name="Lipzen A."/>
            <person name="Lutzoni F."/>
            <person name="Magnuson J."/>
            <person name="Mondo S."/>
            <person name="Nolan M."/>
            <person name="Ohm R."/>
            <person name="Pangilinan J."/>
            <person name="Park H.-J."/>
            <person name="Ramirez L."/>
            <person name="Alfaro M."/>
            <person name="Sun H."/>
            <person name="Tritt A."/>
            <person name="Yoshinaga Y."/>
            <person name="Zwiers L.-H."/>
            <person name="Turgeon B."/>
            <person name="Goodwin S."/>
            <person name="Spatafora J."/>
            <person name="Crous P."/>
            <person name="Grigoriev I."/>
        </authorList>
    </citation>
    <scope>NUCLEOTIDE SEQUENCE</scope>
    <source>
        <strain evidence="2">CBS 262.69</strain>
    </source>
</reference>
<proteinExistence type="predicted"/>
<keyword evidence="3" id="KW-1185">Reference proteome</keyword>
<gene>
    <name evidence="2" type="ORF">EJ06DRAFT_580271</name>
</gene>
<evidence type="ECO:0000313" key="3">
    <source>
        <dbReference type="Proteomes" id="UP000799640"/>
    </source>
</evidence>
<evidence type="ECO:0000256" key="1">
    <source>
        <dbReference type="SAM" id="MobiDB-lite"/>
    </source>
</evidence>
<dbReference type="EMBL" id="ML996690">
    <property type="protein sequence ID" value="KAF2403091.1"/>
    <property type="molecule type" value="Genomic_DNA"/>
</dbReference>
<sequence>MNGTTATAINTVYKMVDAAAHARDLGIETQVFCRLINRVEADLNEALRLRDKPGVQAHFQTDTAHEQYIEGMIYSVNEALASIGTFLLTTEKSVPAEPRHRLEYMLRNQTKLVTRQFELDTCHKSLLQGISSLAMIARDVVLDDEGSVYEDYLSPYKKRQSKRRARRRSVDTQRSTYSTFMRDVPGPVYPKDSIEAQAHEIPCPITANHTGTTDATRSDCFELPTDYNLSREQLPADWGLENFAELPASVPNFIIPTPYAPAGVDAPVGATENQVERPPTRGDAAVGAAEDQGEHSPTGINAPEVVPTDQEQCLPEHVQEECLPQVARDDAGLEAVKPTSRTKEWRKRWRLKMDLAAGIL</sequence>
<dbReference type="Proteomes" id="UP000799640">
    <property type="component" value="Unassembled WGS sequence"/>
</dbReference>
<accession>A0A6G1I4I5</accession>